<dbReference type="EMBL" id="CAEKDK010000005">
    <property type="protein sequence ID" value="CAB4280065.1"/>
    <property type="molecule type" value="Genomic_DNA"/>
</dbReference>
<organism evidence="2 3">
    <name type="scientific">Prunus armeniaca</name>
    <name type="common">Apricot</name>
    <name type="synonym">Armeniaca vulgaris</name>
    <dbReference type="NCBI Taxonomy" id="36596"/>
    <lineage>
        <taxon>Eukaryota</taxon>
        <taxon>Viridiplantae</taxon>
        <taxon>Streptophyta</taxon>
        <taxon>Embryophyta</taxon>
        <taxon>Tracheophyta</taxon>
        <taxon>Spermatophyta</taxon>
        <taxon>Magnoliopsida</taxon>
        <taxon>eudicotyledons</taxon>
        <taxon>Gunneridae</taxon>
        <taxon>Pentapetalae</taxon>
        <taxon>rosids</taxon>
        <taxon>fabids</taxon>
        <taxon>Rosales</taxon>
        <taxon>Rosaceae</taxon>
        <taxon>Amygdaloideae</taxon>
        <taxon>Amygdaleae</taxon>
        <taxon>Prunus</taxon>
    </lineage>
</organism>
<evidence type="ECO:0000313" key="3">
    <source>
        <dbReference type="Proteomes" id="UP000507222"/>
    </source>
</evidence>
<accession>A0A6J5UY46</accession>
<feature type="compositionally biased region" description="Low complexity" evidence="1">
    <location>
        <begin position="57"/>
        <end position="72"/>
    </location>
</feature>
<dbReference type="Proteomes" id="UP000507222">
    <property type="component" value="Unassembled WGS sequence"/>
</dbReference>
<feature type="region of interest" description="Disordered" evidence="1">
    <location>
        <begin position="1"/>
        <end position="36"/>
    </location>
</feature>
<evidence type="ECO:0000313" key="2">
    <source>
        <dbReference type="EMBL" id="CAB4280065.1"/>
    </source>
</evidence>
<reference evidence="2 3" key="1">
    <citation type="submission" date="2020-05" db="EMBL/GenBank/DDBJ databases">
        <authorList>
            <person name="Campoy J."/>
            <person name="Schneeberger K."/>
            <person name="Spophaly S."/>
        </authorList>
    </citation>
    <scope>NUCLEOTIDE SEQUENCE [LARGE SCALE GENOMIC DNA]</scope>
    <source>
        <strain evidence="2">PruArmRojPasFocal</strain>
    </source>
</reference>
<evidence type="ECO:0000256" key="1">
    <source>
        <dbReference type="SAM" id="MobiDB-lite"/>
    </source>
</evidence>
<name>A0A6J5UY46_PRUAR</name>
<protein>
    <submittedName>
        <fullName evidence="2">Uncharacterized protein</fullName>
    </submittedName>
</protein>
<sequence>MASEKDDSLQVLPPKRSPTAAAVSSRRESSAGPTVSLTAEQFQKLCSTHQPNALSMISHSSCLPSSSSSGSSLQEADWDRP</sequence>
<dbReference type="AlphaFoldDB" id="A0A6J5UY46"/>
<feature type="region of interest" description="Disordered" evidence="1">
    <location>
        <begin position="57"/>
        <end position="81"/>
    </location>
</feature>
<proteinExistence type="predicted"/>
<gene>
    <name evidence="2" type="ORF">CURHAP_LOCUS32799</name>
</gene>